<gene>
    <name evidence="1" type="ORF">ACFPN2_21950</name>
</gene>
<keyword evidence="2" id="KW-1185">Reference proteome</keyword>
<evidence type="ECO:0000313" key="1">
    <source>
        <dbReference type="EMBL" id="MFC4311763.1"/>
    </source>
</evidence>
<dbReference type="InterPro" id="IPR008972">
    <property type="entry name" value="Cupredoxin"/>
</dbReference>
<accession>A0ABV8SXV6</accession>
<sequence>MLWAAATLVALVALYFGSRTLIGERDASVAPNPTFNLIIAAPRPDEAMTVLPAKQNETVTLRIRSDRAGEVHVHGYDQNVVVAAGSEVVLTFVAKDSGIYPIHLHERANPADPESPIVHRQLAVLEVKAQ</sequence>
<protein>
    <recommendedName>
        <fullName evidence="3">EfeO-type cupredoxin-like domain-containing protein</fullName>
    </recommendedName>
</protein>
<dbReference type="Gene3D" id="2.60.40.420">
    <property type="entry name" value="Cupredoxins - blue copper proteins"/>
    <property type="match status" value="1"/>
</dbReference>
<evidence type="ECO:0000313" key="2">
    <source>
        <dbReference type="Proteomes" id="UP001595904"/>
    </source>
</evidence>
<comment type="caution">
    <text evidence="1">The sequence shown here is derived from an EMBL/GenBank/DDBJ whole genome shotgun (WGS) entry which is preliminary data.</text>
</comment>
<name>A0ABV8SXV6_9GAMM</name>
<dbReference type="RefSeq" id="WP_380600590.1">
    <property type="nucleotide sequence ID" value="NZ_JBHSDU010000010.1"/>
</dbReference>
<reference evidence="2" key="1">
    <citation type="journal article" date="2019" name="Int. J. Syst. Evol. Microbiol.">
        <title>The Global Catalogue of Microorganisms (GCM) 10K type strain sequencing project: providing services to taxonomists for standard genome sequencing and annotation.</title>
        <authorList>
            <consortium name="The Broad Institute Genomics Platform"/>
            <consortium name="The Broad Institute Genome Sequencing Center for Infectious Disease"/>
            <person name="Wu L."/>
            <person name="Ma J."/>
        </authorList>
    </citation>
    <scope>NUCLEOTIDE SEQUENCE [LARGE SCALE GENOMIC DNA]</scope>
    <source>
        <strain evidence="2">CGMCC 1.10759</strain>
    </source>
</reference>
<proteinExistence type="predicted"/>
<dbReference type="SUPFAM" id="SSF49503">
    <property type="entry name" value="Cupredoxins"/>
    <property type="match status" value="1"/>
</dbReference>
<dbReference type="EMBL" id="JBHSDU010000010">
    <property type="protein sequence ID" value="MFC4311763.1"/>
    <property type="molecule type" value="Genomic_DNA"/>
</dbReference>
<dbReference type="Proteomes" id="UP001595904">
    <property type="component" value="Unassembled WGS sequence"/>
</dbReference>
<organism evidence="1 2">
    <name type="scientific">Steroidobacter flavus</name>
    <dbReference type="NCBI Taxonomy" id="1842136"/>
    <lineage>
        <taxon>Bacteria</taxon>
        <taxon>Pseudomonadati</taxon>
        <taxon>Pseudomonadota</taxon>
        <taxon>Gammaproteobacteria</taxon>
        <taxon>Steroidobacterales</taxon>
        <taxon>Steroidobacteraceae</taxon>
        <taxon>Steroidobacter</taxon>
    </lineage>
</organism>
<evidence type="ECO:0008006" key="3">
    <source>
        <dbReference type="Google" id="ProtNLM"/>
    </source>
</evidence>